<organism evidence="9 10">
    <name type="scientific">Vagococcus vulneris</name>
    <dbReference type="NCBI Taxonomy" id="1977869"/>
    <lineage>
        <taxon>Bacteria</taxon>
        <taxon>Bacillati</taxon>
        <taxon>Bacillota</taxon>
        <taxon>Bacilli</taxon>
        <taxon>Lactobacillales</taxon>
        <taxon>Enterococcaceae</taxon>
        <taxon>Vagococcus</taxon>
    </lineage>
</organism>
<evidence type="ECO:0000256" key="1">
    <source>
        <dbReference type="ARBA" id="ARBA00004635"/>
    </source>
</evidence>
<evidence type="ECO:0000256" key="6">
    <source>
        <dbReference type="PIRNR" id="PIRNR002854"/>
    </source>
</evidence>
<evidence type="ECO:0000313" key="10">
    <source>
        <dbReference type="Proteomes" id="UP000287857"/>
    </source>
</evidence>
<dbReference type="PANTHER" id="PTHR30429:SF0">
    <property type="entry name" value="METHIONINE-BINDING LIPOPROTEIN METQ"/>
    <property type="match status" value="1"/>
</dbReference>
<dbReference type="Proteomes" id="UP000287857">
    <property type="component" value="Unassembled WGS sequence"/>
</dbReference>
<dbReference type="AlphaFoldDB" id="A0A429ZZ45"/>
<evidence type="ECO:0000313" key="9">
    <source>
        <dbReference type="EMBL" id="RST99282.1"/>
    </source>
</evidence>
<feature type="lipid moiety-binding region" description="S-diacylglycerol cysteine" evidence="7">
    <location>
        <position position="23"/>
    </location>
</feature>
<sequence>MKQIKKFIGISLLIGTLALAVGCGNKNQEKSSTTTDKGSSKTIKEATIGVAPGPYGDMVTEAISPLTEKEGFKLKTKVFNDYVQPNKALDAGQIDANLFQHTAYLEKFSKDNNLNLSVVQQVPTLGMGAYSKKIKSKDDIKDKATIAVANDPSNLARTLKLLTDEKLITLKENVDETKATINDIDKNPHDFTFKTLDAAQLSRSLDTVDVALIPGNFSWAAKLDPADALFLEKLQEKYQNVVVVKESEQSSDLAKTLKKVLDGPEFRKAIKKSKFKDFTKPAFWSK</sequence>
<comment type="similarity">
    <text evidence="6">Belongs to the nlpA lipoprotein family.</text>
</comment>
<keyword evidence="5 6" id="KW-0449">Lipoprotein</keyword>
<gene>
    <name evidence="9" type="ORF">CBF37_04750</name>
</gene>
<dbReference type="InterPro" id="IPR004872">
    <property type="entry name" value="Lipoprotein_NlpA"/>
</dbReference>
<accession>A0A429ZZ45</accession>
<evidence type="ECO:0000256" key="8">
    <source>
        <dbReference type="SAM" id="SignalP"/>
    </source>
</evidence>
<dbReference type="Gene3D" id="3.40.190.10">
    <property type="entry name" value="Periplasmic binding protein-like II"/>
    <property type="match status" value="2"/>
</dbReference>
<evidence type="ECO:0000256" key="2">
    <source>
        <dbReference type="ARBA" id="ARBA00022729"/>
    </source>
</evidence>
<dbReference type="GO" id="GO:0016020">
    <property type="term" value="C:membrane"/>
    <property type="evidence" value="ECO:0007669"/>
    <property type="project" value="UniProtKB-SubCell"/>
</dbReference>
<dbReference type="PROSITE" id="PS51257">
    <property type="entry name" value="PROKAR_LIPOPROTEIN"/>
    <property type="match status" value="1"/>
</dbReference>
<evidence type="ECO:0000256" key="4">
    <source>
        <dbReference type="ARBA" id="ARBA00023139"/>
    </source>
</evidence>
<evidence type="ECO:0000256" key="5">
    <source>
        <dbReference type="ARBA" id="ARBA00023288"/>
    </source>
</evidence>
<dbReference type="OrthoDB" id="9812878at2"/>
<comment type="caution">
    <text evidence="9">The sequence shown here is derived from an EMBL/GenBank/DDBJ whole genome shotgun (WGS) entry which is preliminary data.</text>
</comment>
<proteinExistence type="inferred from homology"/>
<protein>
    <recommendedName>
        <fullName evidence="6">Lipoprotein</fullName>
    </recommendedName>
</protein>
<feature type="signal peptide" evidence="8">
    <location>
        <begin position="1"/>
        <end position="20"/>
    </location>
</feature>
<name>A0A429ZZ45_9ENTE</name>
<dbReference type="SUPFAM" id="SSF53850">
    <property type="entry name" value="Periplasmic binding protein-like II"/>
    <property type="match status" value="1"/>
</dbReference>
<evidence type="ECO:0000256" key="3">
    <source>
        <dbReference type="ARBA" id="ARBA00023136"/>
    </source>
</evidence>
<dbReference type="EMBL" id="NGJS01000005">
    <property type="protein sequence ID" value="RST99282.1"/>
    <property type="molecule type" value="Genomic_DNA"/>
</dbReference>
<keyword evidence="4" id="KW-0564">Palmitate</keyword>
<reference evidence="9 10" key="1">
    <citation type="submission" date="2017-05" db="EMBL/GenBank/DDBJ databases">
        <title>Vagococcus spp. assemblies.</title>
        <authorList>
            <person name="Gulvik C.A."/>
        </authorList>
    </citation>
    <scope>NUCLEOTIDE SEQUENCE [LARGE SCALE GENOMIC DNA]</scope>
    <source>
        <strain evidence="9 10">SS1995</strain>
    </source>
</reference>
<dbReference type="PIRSF" id="PIRSF002854">
    <property type="entry name" value="MetQ"/>
    <property type="match status" value="1"/>
</dbReference>
<dbReference type="RefSeq" id="WP_125983584.1">
    <property type="nucleotide sequence ID" value="NZ_NGJS01000005.1"/>
</dbReference>
<feature type="chain" id="PRO_5038861114" description="Lipoprotein" evidence="8">
    <location>
        <begin position="21"/>
        <end position="286"/>
    </location>
</feature>
<comment type="subcellular location">
    <subcellularLocation>
        <location evidence="1">Membrane</location>
        <topology evidence="1">Lipid-anchor</topology>
    </subcellularLocation>
</comment>
<keyword evidence="2 8" id="KW-0732">Signal</keyword>
<keyword evidence="3" id="KW-0472">Membrane</keyword>
<dbReference type="Pfam" id="PF03180">
    <property type="entry name" value="Lipoprotein_9"/>
    <property type="match status" value="1"/>
</dbReference>
<keyword evidence="10" id="KW-1185">Reference proteome</keyword>
<evidence type="ECO:0000256" key="7">
    <source>
        <dbReference type="PIRSR" id="PIRSR002854-1"/>
    </source>
</evidence>
<dbReference type="PANTHER" id="PTHR30429">
    <property type="entry name" value="D-METHIONINE-BINDING LIPOPROTEIN METQ"/>
    <property type="match status" value="1"/>
</dbReference>